<accession>X1CCQ6</accession>
<dbReference type="AlphaFoldDB" id="X1CCQ6"/>
<feature type="non-terminal residue" evidence="1">
    <location>
        <position position="133"/>
    </location>
</feature>
<reference evidence="1" key="1">
    <citation type="journal article" date="2014" name="Front. Microbiol.">
        <title>High frequency of phylogenetically diverse reductive dehalogenase-homologous genes in deep subseafloor sedimentary metagenomes.</title>
        <authorList>
            <person name="Kawai M."/>
            <person name="Futagami T."/>
            <person name="Toyoda A."/>
            <person name="Takaki Y."/>
            <person name="Nishi S."/>
            <person name="Hori S."/>
            <person name="Arai W."/>
            <person name="Tsubouchi T."/>
            <person name="Morono Y."/>
            <person name="Uchiyama I."/>
            <person name="Ito T."/>
            <person name="Fujiyama A."/>
            <person name="Inagaki F."/>
            <person name="Takami H."/>
        </authorList>
    </citation>
    <scope>NUCLEOTIDE SEQUENCE</scope>
    <source>
        <strain evidence="1">Expedition CK06-06</strain>
    </source>
</reference>
<protein>
    <submittedName>
        <fullName evidence="1">Uncharacterized protein</fullName>
    </submittedName>
</protein>
<sequence length="133" mass="14766">VNVPPTYAEDEIWALDFAQKDDVLNITHPLHAPARLIRTSVPSGIGFYLEDFTFQVMPFEELNADKDKKVTIAGSGEVQDPPSLATVTPNWDMFVAGDVGRVLRIGDKRNDDGRVGYVLIDTFVNEQNVAVYV</sequence>
<name>X1CCQ6_9ZZZZ</name>
<feature type="non-terminal residue" evidence="1">
    <location>
        <position position="1"/>
    </location>
</feature>
<evidence type="ECO:0000313" key="1">
    <source>
        <dbReference type="EMBL" id="GAH05377.1"/>
    </source>
</evidence>
<proteinExistence type="predicted"/>
<gene>
    <name evidence="1" type="ORF">S01H4_63617</name>
</gene>
<organism evidence="1">
    <name type="scientific">marine sediment metagenome</name>
    <dbReference type="NCBI Taxonomy" id="412755"/>
    <lineage>
        <taxon>unclassified sequences</taxon>
        <taxon>metagenomes</taxon>
        <taxon>ecological metagenomes</taxon>
    </lineage>
</organism>
<dbReference type="EMBL" id="BART01038313">
    <property type="protein sequence ID" value="GAH05377.1"/>
    <property type="molecule type" value="Genomic_DNA"/>
</dbReference>
<comment type="caution">
    <text evidence="1">The sequence shown here is derived from an EMBL/GenBank/DDBJ whole genome shotgun (WGS) entry which is preliminary data.</text>
</comment>